<evidence type="ECO:0000313" key="2">
    <source>
        <dbReference type="Proteomes" id="UP000320431"/>
    </source>
</evidence>
<sequence length="329" mass="37360">MTTSEVHPLLRYKRPLILTRPGERLAGATRASIEMGCDALWIEGHGRVGKTFGGRQLVQTDAWRPFSMYMTEFTYSKPIKPTEGYFMTSLLTQMGQSVAASASSSMLLSRVVRTLNEQRVKRSADMIGLVFNEANRFTSEEYEHAMSIGNECEKTTRLFYLFINQSDAGRLGRGDTDARPPRHIFGRYFINSHRYTGLLWDIPPADRPHQAMSDVALAFLEYDQELTWPEGSGITFTQHCAPKAWANGWRLGSQIDMIRKVVNEVRSEAGLPLATSWPMLTFEKFVYTVLVRIAMEDEDFLELTEAQVREVLYRVGYLEIEPGYEGVAA</sequence>
<reference evidence="1 2" key="1">
    <citation type="submission" date="2019-10" db="EMBL/GenBank/DDBJ databases">
        <title>Lysobacter alkalisoli sp. nov., isolated from saline-alkaline soil.</title>
        <authorList>
            <person name="Sun J.-Q."/>
        </authorList>
    </citation>
    <scope>NUCLEOTIDE SEQUENCE [LARGE SCALE GENOMIC DNA]</scope>
    <source>
        <strain evidence="1 2">KCTC 42381</strain>
    </source>
</reference>
<organism evidence="1 2">
    <name type="scientific">Marilutibacter maris</name>
    <dbReference type="NCBI Taxonomy" id="1605891"/>
    <lineage>
        <taxon>Bacteria</taxon>
        <taxon>Pseudomonadati</taxon>
        <taxon>Pseudomonadota</taxon>
        <taxon>Gammaproteobacteria</taxon>
        <taxon>Lysobacterales</taxon>
        <taxon>Lysobacteraceae</taxon>
        <taxon>Marilutibacter</taxon>
    </lineage>
</organism>
<comment type="caution">
    <text evidence="1">The sequence shown here is derived from an EMBL/GenBank/DDBJ whole genome shotgun (WGS) entry which is preliminary data.</text>
</comment>
<dbReference type="Proteomes" id="UP000320431">
    <property type="component" value="Unassembled WGS sequence"/>
</dbReference>
<dbReference type="EMBL" id="VICD02000176">
    <property type="protein sequence ID" value="KAB8185676.1"/>
    <property type="molecule type" value="Genomic_DNA"/>
</dbReference>
<dbReference type="RefSeq" id="WP_141482361.1">
    <property type="nucleotide sequence ID" value="NZ_VICD02000176.1"/>
</dbReference>
<protein>
    <submittedName>
        <fullName evidence="1">Uncharacterized protein</fullName>
    </submittedName>
</protein>
<evidence type="ECO:0000313" key="1">
    <source>
        <dbReference type="EMBL" id="KAB8185676.1"/>
    </source>
</evidence>
<dbReference type="AlphaFoldDB" id="A0A508APQ5"/>
<proteinExistence type="predicted"/>
<accession>A0A508APQ5</accession>
<gene>
    <name evidence="1" type="ORF">FKV24_010585</name>
</gene>
<name>A0A508APQ5_9GAMM</name>